<organism evidence="1 2">
    <name type="scientific">Winmispira thermophila (strain ATCC 700085 / DSM 6578 / Z-1203)</name>
    <name type="common">Spirochaeta thermophila</name>
    <dbReference type="NCBI Taxonomy" id="869211"/>
    <lineage>
        <taxon>Bacteria</taxon>
        <taxon>Pseudomonadati</taxon>
        <taxon>Spirochaetota</taxon>
        <taxon>Spirochaetia</taxon>
        <taxon>Winmispirales</taxon>
        <taxon>Winmispiraceae</taxon>
        <taxon>Winmispira</taxon>
    </lineage>
</organism>
<accession>G0GE98</accession>
<dbReference type="InterPro" id="IPR007362">
    <property type="entry name" value="DUF429"/>
</dbReference>
<name>G0GE98_WINT7</name>
<protein>
    <recommendedName>
        <fullName evidence="3">DUF429 domain-containing protein</fullName>
    </recommendedName>
</protein>
<dbReference type="Proteomes" id="UP000007254">
    <property type="component" value="Chromosome"/>
</dbReference>
<dbReference type="STRING" id="869211.Spith_1179"/>
<keyword evidence="2" id="KW-1185">Reference proteome</keyword>
<dbReference type="OrthoDB" id="9811476at2"/>
<proteinExistence type="predicted"/>
<gene>
    <name evidence="1" type="ordered locus">Spith_1179</name>
</gene>
<evidence type="ECO:0008006" key="3">
    <source>
        <dbReference type="Google" id="ProtNLM"/>
    </source>
</evidence>
<reference evidence="1 2" key="1">
    <citation type="submission" date="2011-06" db="EMBL/GenBank/DDBJ databases">
        <title>The complete genome of Spirochaeta thermophila DSM 6578.</title>
        <authorList>
            <consortium name="US DOE Joint Genome Institute (JGI-PGF)"/>
            <person name="Lucas S."/>
            <person name="Lapidus A."/>
            <person name="Bruce D."/>
            <person name="Goodwin L."/>
            <person name="Pitluck S."/>
            <person name="Peters L."/>
            <person name="Kyrpides N."/>
            <person name="Mavromatis K."/>
            <person name="Ivanova N."/>
            <person name="Mikailova N."/>
            <person name="Pagani I."/>
            <person name="Chertkov O."/>
            <person name="Detter J.C."/>
            <person name="Tapia R."/>
            <person name="Han C."/>
            <person name="Land M."/>
            <person name="Hauser L."/>
            <person name="Markowitz V."/>
            <person name="Cheng J.-F."/>
            <person name="Hugenholtz P."/>
            <person name="Woyke T."/>
            <person name="Wu D."/>
            <person name="Spring S."/>
            <person name="Merkhoffer B."/>
            <person name="Schneider S."/>
            <person name="Klenk H.-P."/>
            <person name="Eisen J.A."/>
        </authorList>
    </citation>
    <scope>NUCLEOTIDE SEQUENCE [LARGE SCALE GENOMIC DNA]</scope>
    <source>
        <strain evidence="2">ATCC 700085 / DSM 6578 / Z-1203</strain>
    </source>
</reference>
<dbReference type="EMBL" id="CP002903">
    <property type="protein sequence ID" value="AEJ61451.1"/>
    <property type="molecule type" value="Genomic_DNA"/>
</dbReference>
<dbReference type="RefSeq" id="WP_014624796.1">
    <property type="nucleotide sequence ID" value="NC_017583.1"/>
</dbReference>
<evidence type="ECO:0000313" key="1">
    <source>
        <dbReference type="EMBL" id="AEJ61451.1"/>
    </source>
</evidence>
<dbReference type="KEGG" id="stq:Spith_1179"/>
<dbReference type="Pfam" id="PF04250">
    <property type="entry name" value="DUF429"/>
    <property type="match status" value="1"/>
</dbReference>
<dbReference type="HOGENOM" id="CLU_080977_1_0_12"/>
<dbReference type="AlphaFoldDB" id="G0GE98"/>
<sequence>MRVAGIDGGGGAWTVAMWDGSDVRLQRVSHIRELLDVRPVLVGIDLPIGLPSRREPGGRRADREARRRLGRRGVCVFSPPVRESLCAATYREALGINREAGGGISVQCFRLFPALRELDEWMREDPSRQEWVKEVHPELSFTAMNGGRPVEKSKHTREGMRCRISLLDEALFLPRCGRRMEEVVGPLPVIWREHVVDACAVLWSALRILEGTAERVPAEEERDPCGLPVEIWY</sequence>
<evidence type="ECO:0000313" key="2">
    <source>
        <dbReference type="Proteomes" id="UP000007254"/>
    </source>
</evidence>